<evidence type="ECO:0000313" key="7">
    <source>
        <dbReference type="Proteomes" id="UP001209878"/>
    </source>
</evidence>
<name>A0AAD9P3P4_RIDPI</name>
<sequence length="143" mass="16415">MTEVGKYNDLEAELVATQQRLSESEALAEQRAAETNKLLITSHRDQQRILQELQQQNSDLQERLSQTESLLEEQVNKLRLQMERSARTDILLKELYVENAELVTCLGVTEEREKGARTTALRLDEKCRALQRVLHRVVPAAVC</sequence>
<keyword evidence="4" id="KW-0206">Cytoskeleton</keyword>
<protein>
    <submittedName>
        <fullName evidence="6">Uncharacterized protein</fullName>
    </submittedName>
</protein>
<dbReference type="EMBL" id="JAODUO010000161">
    <property type="protein sequence ID" value="KAK2187573.1"/>
    <property type="molecule type" value="Genomic_DNA"/>
</dbReference>
<dbReference type="Proteomes" id="UP001209878">
    <property type="component" value="Unassembled WGS sequence"/>
</dbReference>
<reference evidence="6" key="1">
    <citation type="journal article" date="2023" name="Mol. Biol. Evol.">
        <title>Third-Generation Sequencing Reveals the Adaptive Role of the Epigenome in Three Deep-Sea Polychaetes.</title>
        <authorList>
            <person name="Perez M."/>
            <person name="Aroh O."/>
            <person name="Sun Y."/>
            <person name="Lan Y."/>
            <person name="Juniper S.K."/>
            <person name="Young C.R."/>
            <person name="Angers B."/>
            <person name="Qian P.Y."/>
        </authorList>
    </citation>
    <scope>NUCLEOTIDE SEQUENCE</scope>
    <source>
        <strain evidence="6">R07B-5</strain>
    </source>
</reference>
<evidence type="ECO:0000256" key="2">
    <source>
        <dbReference type="ARBA" id="ARBA00022490"/>
    </source>
</evidence>
<keyword evidence="2" id="KW-0963">Cytoplasm</keyword>
<dbReference type="GO" id="GO:0034454">
    <property type="term" value="P:microtubule anchoring at centrosome"/>
    <property type="evidence" value="ECO:0007669"/>
    <property type="project" value="TreeGrafter"/>
</dbReference>
<accession>A0AAD9P3P4</accession>
<evidence type="ECO:0000256" key="1">
    <source>
        <dbReference type="ARBA" id="ARBA00004300"/>
    </source>
</evidence>
<keyword evidence="5" id="KW-0175">Coiled coil</keyword>
<dbReference type="PANTHER" id="PTHR18905">
    <property type="entry name" value="NINEIN"/>
    <property type="match status" value="1"/>
</dbReference>
<proteinExistence type="predicted"/>
<dbReference type="PANTHER" id="PTHR18905:SF13">
    <property type="entry name" value="NON-CENTROSOMAL MICROTUBULE ARRAY"/>
    <property type="match status" value="1"/>
</dbReference>
<evidence type="ECO:0000256" key="5">
    <source>
        <dbReference type="SAM" id="Coils"/>
    </source>
</evidence>
<comment type="caution">
    <text evidence="6">The sequence shown here is derived from an EMBL/GenBank/DDBJ whole genome shotgun (WGS) entry which is preliminary data.</text>
</comment>
<evidence type="ECO:0000256" key="4">
    <source>
        <dbReference type="ARBA" id="ARBA00023212"/>
    </source>
</evidence>
<evidence type="ECO:0000256" key="3">
    <source>
        <dbReference type="ARBA" id="ARBA00022553"/>
    </source>
</evidence>
<comment type="subcellular location">
    <subcellularLocation>
        <location evidence="1">Cytoplasm</location>
        <location evidence="1">Cytoskeleton</location>
        <location evidence="1">Microtubule organizing center</location>
        <location evidence="1">Centrosome</location>
    </subcellularLocation>
</comment>
<gene>
    <name evidence="6" type="ORF">NP493_161g01027</name>
</gene>
<dbReference type="GO" id="GO:0005813">
    <property type="term" value="C:centrosome"/>
    <property type="evidence" value="ECO:0007669"/>
    <property type="project" value="UniProtKB-SubCell"/>
</dbReference>
<organism evidence="6 7">
    <name type="scientific">Ridgeia piscesae</name>
    <name type="common">Tubeworm</name>
    <dbReference type="NCBI Taxonomy" id="27915"/>
    <lineage>
        <taxon>Eukaryota</taxon>
        <taxon>Metazoa</taxon>
        <taxon>Spiralia</taxon>
        <taxon>Lophotrochozoa</taxon>
        <taxon>Annelida</taxon>
        <taxon>Polychaeta</taxon>
        <taxon>Sedentaria</taxon>
        <taxon>Canalipalpata</taxon>
        <taxon>Sabellida</taxon>
        <taxon>Siboglinidae</taxon>
        <taxon>Ridgeia</taxon>
    </lineage>
</organism>
<keyword evidence="7" id="KW-1185">Reference proteome</keyword>
<keyword evidence="3" id="KW-0597">Phosphoprotein</keyword>
<feature type="coiled-coil region" evidence="5">
    <location>
        <begin position="7"/>
        <end position="81"/>
    </location>
</feature>
<dbReference type="AlphaFoldDB" id="A0AAD9P3P4"/>
<evidence type="ECO:0000313" key="6">
    <source>
        <dbReference type="EMBL" id="KAK2187573.1"/>
    </source>
</evidence>